<evidence type="ECO:0000313" key="6">
    <source>
        <dbReference type="EMBL" id="MDC0828849.1"/>
    </source>
</evidence>
<dbReference type="EMBL" id="JAQNCK010000026">
    <property type="protein sequence ID" value="MDC0828849.1"/>
    <property type="molecule type" value="Genomic_DNA"/>
</dbReference>
<dbReference type="PIRSF" id="PIRSF016557">
    <property type="entry name" value="Caps_synth_CpsB"/>
    <property type="match status" value="1"/>
</dbReference>
<dbReference type="EC" id="3.1.3.48" evidence="2"/>
<evidence type="ECO:0000256" key="3">
    <source>
        <dbReference type="ARBA" id="ARBA00022801"/>
    </source>
</evidence>
<evidence type="ECO:0000256" key="2">
    <source>
        <dbReference type="ARBA" id="ARBA00013064"/>
    </source>
</evidence>
<reference evidence="6" key="1">
    <citation type="submission" date="2023-01" db="EMBL/GenBank/DDBJ databases">
        <title>Human gut microbiome strain richness.</title>
        <authorList>
            <person name="Chen-Liaw A."/>
        </authorList>
    </citation>
    <scope>NUCLEOTIDE SEQUENCE</scope>
    <source>
        <strain evidence="6">D55st1_G4_D55t1_190419</strain>
    </source>
</reference>
<protein>
    <recommendedName>
        <fullName evidence="2">protein-tyrosine-phosphatase</fullName>
        <ecNumber evidence="2">3.1.3.48</ecNumber>
    </recommendedName>
</protein>
<dbReference type="RefSeq" id="WP_195191572.1">
    <property type="nucleotide sequence ID" value="NZ_JADMUL010000026.1"/>
</dbReference>
<evidence type="ECO:0000256" key="5">
    <source>
        <dbReference type="ARBA" id="ARBA00051722"/>
    </source>
</evidence>
<evidence type="ECO:0000313" key="7">
    <source>
        <dbReference type="Proteomes" id="UP001220658"/>
    </source>
</evidence>
<keyword evidence="4" id="KW-0904">Protein phosphatase</keyword>
<dbReference type="Proteomes" id="UP001220658">
    <property type="component" value="Unassembled WGS sequence"/>
</dbReference>
<dbReference type="GO" id="GO:0004725">
    <property type="term" value="F:protein tyrosine phosphatase activity"/>
    <property type="evidence" value="ECO:0007669"/>
    <property type="project" value="UniProtKB-EC"/>
</dbReference>
<dbReference type="PANTHER" id="PTHR39181">
    <property type="entry name" value="TYROSINE-PROTEIN PHOSPHATASE YWQE"/>
    <property type="match status" value="1"/>
</dbReference>
<dbReference type="AlphaFoldDB" id="A0AAW6FTA5"/>
<dbReference type="SUPFAM" id="SSF89550">
    <property type="entry name" value="PHP domain-like"/>
    <property type="match status" value="1"/>
</dbReference>
<comment type="catalytic activity">
    <reaction evidence="5">
        <text>O-phospho-L-tyrosyl-[protein] + H2O = L-tyrosyl-[protein] + phosphate</text>
        <dbReference type="Rhea" id="RHEA:10684"/>
        <dbReference type="Rhea" id="RHEA-COMP:10136"/>
        <dbReference type="Rhea" id="RHEA-COMP:20101"/>
        <dbReference type="ChEBI" id="CHEBI:15377"/>
        <dbReference type="ChEBI" id="CHEBI:43474"/>
        <dbReference type="ChEBI" id="CHEBI:46858"/>
        <dbReference type="ChEBI" id="CHEBI:61978"/>
        <dbReference type="EC" id="3.1.3.48"/>
    </reaction>
</comment>
<evidence type="ECO:0000256" key="1">
    <source>
        <dbReference type="ARBA" id="ARBA00005750"/>
    </source>
</evidence>
<name>A0AAW6FTA5_9FIRM</name>
<dbReference type="PANTHER" id="PTHR39181:SF1">
    <property type="entry name" value="TYROSINE-PROTEIN PHOSPHATASE YWQE"/>
    <property type="match status" value="1"/>
</dbReference>
<comment type="caution">
    <text evidence="6">The sequence shown here is derived from an EMBL/GenBank/DDBJ whole genome shotgun (WGS) entry which is preliminary data.</text>
</comment>
<dbReference type="Gene3D" id="3.20.20.140">
    <property type="entry name" value="Metal-dependent hydrolases"/>
    <property type="match status" value="1"/>
</dbReference>
<dbReference type="Pfam" id="PF19567">
    <property type="entry name" value="CpsB_CapC"/>
    <property type="match status" value="1"/>
</dbReference>
<dbReference type="InterPro" id="IPR016195">
    <property type="entry name" value="Pol/histidinol_Pase-like"/>
</dbReference>
<dbReference type="GO" id="GO:0030145">
    <property type="term" value="F:manganese ion binding"/>
    <property type="evidence" value="ECO:0007669"/>
    <property type="project" value="InterPro"/>
</dbReference>
<gene>
    <name evidence="6" type="ORF">POG00_09020</name>
</gene>
<dbReference type="InterPro" id="IPR016667">
    <property type="entry name" value="Caps_polysacc_synth_CpsB/CapC"/>
</dbReference>
<comment type="similarity">
    <text evidence="1">Belongs to the metallo-dependent hydrolases superfamily. CpsB/CapC family.</text>
</comment>
<keyword evidence="3" id="KW-0378">Hydrolase</keyword>
<evidence type="ECO:0000256" key="4">
    <source>
        <dbReference type="ARBA" id="ARBA00022912"/>
    </source>
</evidence>
<accession>A0AAW6FTA5</accession>
<proteinExistence type="inferred from homology"/>
<organism evidence="6 7">
    <name type="scientific">Faecalitalea cylindroides</name>
    <dbReference type="NCBI Taxonomy" id="39483"/>
    <lineage>
        <taxon>Bacteria</taxon>
        <taxon>Bacillati</taxon>
        <taxon>Bacillota</taxon>
        <taxon>Erysipelotrichia</taxon>
        <taxon>Erysipelotrichales</taxon>
        <taxon>Erysipelotrichaceae</taxon>
        <taxon>Faecalitalea</taxon>
    </lineage>
</organism>
<sequence>MPKPFIDLHSHIAWDVDDGIKSKEDAIKALEQAIEDGIMGICSTPHVICGKTDTNAFQNILLRQQELMEIAKEMGVYIYSGAEMFMNIDFLDSLDNGIFQTLNESQYMLVEFDLSRDIHYISYIDEYLDELFCRGFIPIIAHVERFFPTGLDLEMVENWLEMGCLLQTNRTSLMGFQGKVIQRNAHHLVKNKMIHLVASDTHRTVGNRIEKLSDAYQVVIKLTDTEYADQLFLRNPLIILDDEVL</sequence>